<dbReference type="RefSeq" id="WP_073090094.1">
    <property type="nucleotide sequence ID" value="NZ_FRBC01000015.1"/>
</dbReference>
<dbReference type="Pfam" id="PF02033">
    <property type="entry name" value="RBFA"/>
    <property type="match status" value="1"/>
</dbReference>
<dbReference type="PANTHER" id="PTHR33515">
    <property type="entry name" value="RIBOSOME-BINDING FACTOR A, CHLOROPLASTIC-RELATED"/>
    <property type="match status" value="1"/>
</dbReference>
<gene>
    <name evidence="2" type="primary">rbfA</name>
    <name evidence="3" type="ORF">SAMN05216582_1154</name>
</gene>
<dbReference type="InterPro" id="IPR023799">
    <property type="entry name" value="RbfA_dom_sf"/>
</dbReference>
<dbReference type="SUPFAM" id="SSF89919">
    <property type="entry name" value="Ribosome-binding factor A, RbfA"/>
    <property type="match status" value="1"/>
</dbReference>
<dbReference type="GO" id="GO:0030490">
    <property type="term" value="P:maturation of SSU-rRNA"/>
    <property type="evidence" value="ECO:0007669"/>
    <property type="project" value="UniProtKB-UniRule"/>
</dbReference>
<evidence type="ECO:0000313" key="3">
    <source>
        <dbReference type="EMBL" id="SHK73249.1"/>
    </source>
</evidence>
<dbReference type="InterPro" id="IPR015946">
    <property type="entry name" value="KH_dom-like_a/b"/>
</dbReference>
<dbReference type="InterPro" id="IPR000238">
    <property type="entry name" value="RbfA"/>
</dbReference>
<keyword evidence="2" id="KW-0963">Cytoplasm</keyword>
<sequence length="126" mass="14288">MGQLRVEKVQELMKQEISQIILRELKDPRIGFVTVTSVECTGDLREAKVYVSLMGSEAQVKACWMGLNSSLGFIRREIGKRIRLRVTPEISFALDKSLDYSAHIQELLLKIKAEEEAKHSEAAPEE</sequence>
<reference evidence="3 4" key="1">
    <citation type="submission" date="2016-11" db="EMBL/GenBank/DDBJ databases">
        <authorList>
            <person name="Jaros S."/>
            <person name="Januszkiewicz K."/>
            <person name="Wedrychowicz H."/>
        </authorList>
    </citation>
    <scope>NUCLEOTIDE SEQUENCE [LARGE SCALE GENOMIC DNA]</scope>
    <source>
        <strain evidence="3 4">HD4</strain>
    </source>
</reference>
<organism evidence="3 4">
    <name type="scientific">Selenomonas ruminantium</name>
    <dbReference type="NCBI Taxonomy" id="971"/>
    <lineage>
        <taxon>Bacteria</taxon>
        <taxon>Bacillati</taxon>
        <taxon>Bacillota</taxon>
        <taxon>Negativicutes</taxon>
        <taxon>Selenomonadales</taxon>
        <taxon>Selenomonadaceae</taxon>
        <taxon>Selenomonas</taxon>
    </lineage>
</organism>
<dbReference type="AlphaFoldDB" id="A0A1M6UVM5"/>
<dbReference type="EMBL" id="FRBC01000015">
    <property type="protein sequence ID" value="SHK73249.1"/>
    <property type="molecule type" value="Genomic_DNA"/>
</dbReference>
<evidence type="ECO:0000256" key="2">
    <source>
        <dbReference type="HAMAP-Rule" id="MF_00003"/>
    </source>
</evidence>
<dbReference type="GO" id="GO:0043024">
    <property type="term" value="F:ribosomal small subunit binding"/>
    <property type="evidence" value="ECO:0007669"/>
    <property type="project" value="TreeGrafter"/>
</dbReference>
<dbReference type="OrthoDB" id="307788at2"/>
<dbReference type="PANTHER" id="PTHR33515:SF1">
    <property type="entry name" value="RIBOSOME-BINDING FACTOR A, CHLOROPLASTIC-RELATED"/>
    <property type="match status" value="1"/>
</dbReference>
<comment type="subcellular location">
    <subcellularLocation>
        <location evidence="2">Cytoplasm</location>
    </subcellularLocation>
</comment>
<protein>
    <recommendedName>
        <fullName evidence="2">Ribosome-binding factor A</fullName>
    </recommendedName>
</protein>
<dbReference type="Proteomes" id="UP000184263">
    <property type="component" value="Unassembled WGS sequence"/>
</dbReference>
<dbReference type="HAMAP" id="MF_00003">
    <property type="entry name" value="RbfA"/>
    <property type="match status" value="1"/>
</dbReference>
<keyword evidence="1 2" id="KW-0690">Ribosome biogenesis</keyword>
<comment type="subunit">
    <text evidence="2">Monomer. Binds 30S ribosomal subunits, but not 50S ribosomal subunits or 70S ribosomes.</text>
</comment>
<name>A0A1M6UVM5_SELRU</name>
<accession>A0A1M6UVM5</accession>
<evidence type="ECO:0000256" key="1">
    <source>
        <dbReference type="ARBA" id="ARBA00022517"/>
    </source>
</evidence>
<comment type="function">
    <text evidence="2">One of several proteins that assist in the late maturation steps of the functional core of the 30S ribosomal subunit. Associates with free 30S ribosomal subunits (but not with 30S subunits that are part of 70S ribosomes or polysomes). Required for efficient processing of 16S rRNA. May interact with the 5'-terminal helix region of 16S rRNA.</text>
</comment>
<dbReference type="NCBIfam" id="TIGR00082">
    <property type="entry name" value="rbfA"/>
    <property type="match status" value="1"/>
</dbReference>
<comment type="similarity">
    <text evidence="2">Belongs to the RbfA family.</text>
</comment>
<dbReference type="PROSITE" id="PS01319">
    <property type="entry name" value="RBFA"/>
    <property type="match status" value="1"/>
</dbReference>
<proteinExistence type="inferred from homology"/>
<dbReference type="InterPro" id="IPR020053">
    <property type="entry name" value="Ribosome-bd_factorA_CS"/>
</dbReference>
<evidence type="ECO:0000313" key="4">
    <source>
        <dbReference type="Proteomes" id="UP000184263"/>
    </source>
</evidence>
<dbReference type="GO" id="GO:0005829">
    <property type="term" value="C:cytosol"/>
    <property type="evidence" value="ECO:0007669"/>
    <property type="project" value="TreeGrafter"/>
</dbReference>
<dbReference type="Gene3D" id="3.30.300.20">
    <property type="match status" value="1"/>
</dbReference>